<comment type="caution">
    <text evidence="2">The sequence shown here is derived from an EMBL/GenBank/DDBJ whole genome shotgun (WGS) entry which is preliminary data.</text>
</comment>
<dbReference type="PANTHER" id="PTHR33886">
    <property type="entry name" value="UNSATURATED RHAMNOGALACTURONAN HYDROLASE (EUROFUNG)"/>
    <property type="match status" value="1"/>
</dbReference>
<dbReference type="GO" id="GO:0102211">
    <property type="term" value="F:unsaturated rhamnogalacturonyl hydrolase activity"/>
    <property type="evidence" value="ECO:0007669"/>
    <property type="project" value="UniProtKB-EC"/>
</dbReference>
<evidence type="ECO:0000313" key="2">
    <source>
        <dbReference type="EMBL" id="TLD01725.1"/>
    </source>
</evidence>
<dbReference type="PANTHER" id="PTHR33886:SF8">
    <property type="entry name" value="UNSATURATED RHAMNOGALACTURONAN HYDROLASE (EUROFUNG)"/>
    <property type="match status" value="1"/>
</dbReference>
<organism evidence="2 3">
    <name type="scientific">Robinsoniella peoriensis</name>
    <dbReference type="NCBI Taxonomy" id="180332"/>
    <lineage>
        <taxon>Bacteria</taxon>
        <taxon>Bacillati</taxon>
        <taxon>Bacillota</taxon>
        <taxon>Clostridia</taxon>
        <taxon>Lachnospirales</taxon>
        <taxon>Lachnospiraceae</taxon>
        <taxon>Robinsoniella</taxon>
    </lineage>
</organism>
<dbReference type="InterPro" id="IPR008928">
    <property type="entry name" value="6-hairpin_glycosidase_sf"/>
</dbReference>
<dbReference type="Pfam" id="PF07470">
    <property type="entry name" value="Glyco_hydro_88"/>
    <property type="match status" value="1"/>
</dbReference>
<keyword evidence="2" id="KW-0326">Glycosidase</keyword>
<dbReference type="InterPro" id="IPR052043">
    <property type="entry name" value="PolySaccharide_Degr_Enz"/>
</dbReference>
<dbReference type="InterPro" id="IPR010905">
    <property type="entry name" value="Glyco_hydro_88"/>
</dbReference>
<reference evidence="2 3" key="1">
    <citation type="journal article" date="2019" name="Anaerobe">
        <title>Detection of Robinsoniella peoriensis in multiple bone samples of a trauma patient.</title>
        <authorList>
            <person name="Schrottner P."/>
            <person name="Hartwich K."/>
            <person name="Bunk B."/>
            <person name="Schober I."/>
            <person name="Helbig S."/>
            <person name="Rudolph W.W."/>
            <person name="Gunzer F."/>
        </authorList>
    </citation>
    <scope>NUCLEOTIDE SEQUENCE [LARGE SCALE GENOMIC DNA]</scope>
    <source>
        <strain evidence="2 3">DSM 106044</strain>
    </source>
</reference>
<proteinExistence type="predicted"/>
<dbReference type="SUPFAM" id="SSF48208">
    <property type="entry name" value="Six-hairpin glycosidases"/>
    <property type="match status" value="1"/>
</dbReference>
<dbReference type="EC" id="3.2.1.172" evidence="2"/>
<evidence type="ECO:0000256" key="1">
    <source>
        <dbReference type="ARBA" id="ARBA00022801"/>
    </source>
</evidence>
<accession>A0A4U8Q9N6</accession>
<dbReference type="OrthoDB" id="9812931at2"/>
<sequence>MAGLVYNKKQVEEAIDQIVARTMRMDMPWDWPCGVAYYGISKAYEFTKKEEYLDLLKERIDEYIELGVPKWTVNTCAMGHCLITLYEATGEEKYWDLVMRGAEYLRSDARRFADRVLQHTVSVNNDFPEQAWADTLFMAAFFLLRVGVKLKEEEMIADALNQYYWHIKYLQNMDTGLWYHGYNNITKDHMSGFYWGRANAWAAYTMSQVGKYLPECYLYPQFLDIVGSLNEQLAAIKLLQTENGLWRTILDDEESYEEISASCGIASAMLEKGNPLHLKYINKALQGVLNNISPDGRVLNVSGGTAVMKDRDGYCNISRDWIQGWGQGLALAFLTGVLDYENCRSDGAL</sequence>
<dbReference type="AlphaFoldDB" id="A0A4U8Q9N6"/>
<dbReference type="Proteomes" id="UP000306509">
    <property type="component" value="Unassembled WGS sequence"/>
</dbReference>
<keyword evidence="1 2" id="KW-0378">Hydrolase</keyword>
<name>A0A4U8Q9N6_9FIRM</name>
<evidence type="ECO:0000313" key="3">
    <source>
        <dbReference type="Proteomes" id="UP000306509"/>
    </source>
</evidence>
<keyword evidence="3" id="KW-1185">Reference proteome</keyword>
<dbReference type="STRING" id="180332.GCA_000797495_03263"/>
<dbReference type="GO" id="GO:0005975">
    <property type="term" value="P:carbohydrate metabolic process"/>
    <property type="evidence" value="ECO:0007669"/>
    <property type="project" value="InterPro"/>
</dbReference>
<dbReference type="EMBL" id="QGQD01000030">
    <property type="protein sequence ID" value="TLD01725.1"/>
    <property type="molecule type" value="Genomic_DNA"/>
</dbReference>
<dbReference type="Gene3D" id="1.50.10.10">
    <property type="match status" value="1"/>
</dbReference>
<dbReference type="InterPro" id="IPR012341">
    <property type="entry name" value="6hp_glycosidase-like_sf"/>
</dbReference>
<dbReference type="RefSeq" id="WP_070041531.1">
    <property type="nucleotide sequence ID" value="NZ_CABMJZ010000069.1"/>
</dbReference>
<protein>
    <submittedName>
        <fullName evidence="2">Unsaturated rhamnogalacturonyl hydrolase YesR</fullName>
        <ecNumber evidence="2">3.2.1.172</ecNumber>
    </submittedName>
</protein>
<gene>
    <name evidence="2" type="primary">yesR_1</name>
    <name evidence="2" type="ORF">DSM106044_01360</name>
</gene>